<feature type="transmembrane region" description="Helical" evidence="8">
    <location>
        <begin position="172"/>
        <end position="196"/>
    </location>
</feature>
<evidence type="ECO:0000313" key="10">
    <source>
        <dbReference type="Proteomes" id="UP000835052"/>
    </source>
</evidence>
<feature type="transmembrane region" description="Helical" evidence="8">
    <location>
        <begin position="33"/>
        <end position="52"/>
    </location>
</feature>
<reference evidence="9" key="1">
    <citation type="submission" date="2020-10" db="EMBL/GenBank/DDBJ databases">
        <authorList>
            <person name="Kikuchi T."/>
        </authorList>
    </citation>
    <scope>NUCLEOTIDE SEQUENCE</scope>
    <source>
        <strain evidence="9">NKZ352</strain>
    </source>
</reference>
<dbReference type="Proteomes" id="UP000835052">
    <property type="component" value="Unassembled WGS sequence"/>
</dbReference>
<name>A0A8S1GT93_9PELO</name>
<evidence type="ECO:0000256" key="7">
    <source>
        <dbReference type="ARBA" id="ARBA00023136"/>
    </source>
</evidence>
<feature type="transmembrane region" description="Helical" evidence="8">
    <location>
        <begin position="342"/>
        <end position="365"/>
    </location>
</feature>
<evidence type="ECO:0000256" key="6">
    <source>
        <dbReference type="ARBA" id="ARBA00022989"/>
    </source>
</evidence>
<protein>
    <recommendedName>
        <fullName evidence="8">Phosphate transporter</fullName>
    </recommendedName>
</protein>
<evidence type="ECO:0000256" key="1">
    <source>
        <dbReference type="ARBA" id="ARBA00004141"/>
    </source>
</evidence>
<organism evidence="9 10">
    <name type="scientific">Caenorhabditis auriculariae</name>
    <dbReference type="NCBI Taxonomy" id="2777116"/>
    <lineage>
        <taxon>Eukaryota</taxon>
        <taxon>Metazoa</taxon>
        <taxon>Ecdysozoa</taxon>
        <taxon>Nematoda</taxon>
        <taxon>Chromadorea</taxon>
        <taxon>Rhabditida</taxon>
        <taxon>Rhabditina</taxon>
        <taxon>Rhabditomorpha</taxon>
        <taxon>Rhabditoidea</taxon>
        <taxon>Rhabditidae</taxon>
        <taxon>Peloderinae</taxon>
        <taxon>Caenorhabditis</taxon>
    </lineage>
</organism>
<feature type="transmembrane region" description="Helical" evidence="8">
    <location>
        <begin position="434"/>
        <end position="455"/>
    </location>
</feature>
<evidence type="ECO:0000256" key="2">
    <source>
        <dbReference type="ARBA" id="ARBA00009916"/>
    </source>
</evidence>
<feature type="transmembrane region" description="Helical" evidence="8">
    <location>
        <begin position="241"/>
        <end position="261"/>
    </location>
</feature>
<feature type="transmembrane region" description="Helical" evidence="8">
    <location>
        <begin position="208"/>
        <end position="226"/>
    </location>
</feature>
<evidence type="ECO:0000256" key="8">
    <source>
        <dbReference type="RuleBase" id="RU363058"/>
    </source>
</evidence>
<comment type="subcellular location">
    <subcellularLocation>
        <location evidence="1 8">Membrane</location>
        <topology evidence="1 8">Multi-pass membrane protein</topology>
    </subcellularLocation>
</comment>
<keyword evidence="5 8" id="KW-0812">Transmembrane</keyword>
<dbReference type="InterPro" id="IPR001204">
    <property type="entry name" value="Phos_transporter"/>
</dbReference>
<gene>
    <name evidence="9" type="ORF">CAUJ_LOCUS2725</name>
</gene>
<dbReference type="PANTHER" id="PTHR11101:SF10">
    <property type="entry name" value="PHOSPHATE TRANSPORTER"/>
    <property type="match status" value="1"/>
</dbReference>
<dbReference type="OrthoDB" id="260807at2759"/>
<keyword evidence="10" id="KW-1185">Reference proteome</keyword>
<keyword evidence="4 8" id="KW-0592">Phosphate transport</keyword>
<proteinExistence type="inferred from homology"/>
<dbReference type="Pfam" id="PF01384">
    <property type="entry name" value="PHO4"/>
    <property type="match status" value="1"/>
</dbReference>
<feature type="transmembrane region" description="Helical" evidence="8">
    <location>
        <begin position="146"/>
        <end position="166"/>
    </location>
</feature>
<sequence length="462" mass="50577">MTQAPFGDYILELASLDVTTERYKPIPHFNVKAVEWALLFGMSFLLGIGMGANDIADAFGTSVGTHTVTINQAFILATLFELVGSLIAGLNNTLMASLDIINFPLYFDHPDELILGQVASIIGCTTWLMVATAYKMPVSTIHATVGGNIGFSLVLRGFNGILWTRVAAISMVWIFSPIVSGLFSILVFYIIDFTVLRRKNPLKAASNLLPAFYFVTFFIAIALVISDGSRIVGFQNIPVDMVMLISIAAGGTFGLFALFIVEPFMRQRIGSLKGFLAWFRTSQEKDDEDAVRLFAFLQVAVACFSAFSYGANDIMFSISPLYELLRMYNQEELNSGYLDTTVLLGMFATLAVIIGIWSIGTRVIHTVGQGISEINPATGFAVEFGAAFTGMFTNIFNAPQSNTHSLVGSLVLLGFVRSGPVIHWKMVRKVMISWILTFPFSGLISAGVMLLFQAYRDATFSK</sequence>
<dbReference type="PANTHER" id="PTHR11101">
    <property type="entry name" value="PHOSPHATE TRANSPORTER"/>
    <property type="match status" value="1"/>
</dbReference>
<feature type="transmembrane region" description="Helical" evidence="8">
    <location>
        <begin position="114"/>
        <end position="134"/>
    </location>
</feature>
<dbReference type="AlphaFoldDB" id="A0A8S1GT93"/>
<dbReference type="EMBL" id="CAJGYM010000005">
    <property type="protein sequence ID" value="CAD6186806.1"/>
    <property type="molecule type" value="Genomic_DNA"/>
</dbReference>
<keyword evidence="3 8" id="KW-0813">Transport</keyword>
<keyword evidence="7 8" id="KW-0472">Membrane</keyword>
<evidence type="ECO:0000256" key="3">
    <source>
        <dbReference type="ARBA" id="ARBA00022448"/>
    </source>
</evidence>
<evidence type="ECO:0000256" key="4">
    <source>
        <dbReference type="ARBA" id="ARBA00022592"/>
    </source>
</evidence>
<dbReference type="GO" id="GO:0005315">
    <property type="term" value="F:phosphate transmembrane transporter activity"/>
    <property type="evidence" value="ECO:0007669"/>
    <property type="project" value="InterPro"/>
</dbReference>
<dbReference type="GO" id="GO:0035435">
    <property type="term" value="P:phosphate ion transmembrane transport"/>
    <property type="evidence" value="ECO:0007669"/>
    <property type="project" value="TreeGrafter"/>
</dbReference>
<accession>A0A8S1GT93</accession>
<comment type="function">
    <text evidence="8">Sodium-phosphate symporter.</text>
</comment>
<comment type="similarity">
    <text evidence="2 8">Belongs to the inorganic phosphate transporter (PiT) (TC 2.A.20) family.</text>
</comment>
<feature type="transmembrane region" description="Helical" evidence="8">
    <location>
        <begin position="73"/>
        <end position="94"/>
    </location>
</feature>
<keyword evidence="6 8" id="KW-1133">Transmembrane helix</keyword>
<comment type="caution">
    <text evidence="9">The sequence shown here is derived from an EMBL/GenBank/DDBJ whole genome shotgun (WGS) entry which is preliminary data.</text>
</comment>
<evidence type="ECO:0000313" key="9">
    <source>
        <dbReference type="EMBL" id="CAD6186806.1"/>
    </source>
</evidence>
<feature type="transmembrane region" description="Helical" evidence="8">
    <location>
        <begin position="290"/>
        <end position="311"/>
    </location>
</feature>
<dbReference type="GO" id="GO:0016020">
    <property type="term" value="C:membrane"/>
    <property type="evidence" value="ECO:0007669"/>
    <property type="project" value="UniProtKB-SubCell"/>
</dbReference>
<evidence type="ECO:0000256" key="5">
    <source>
        <dbReference type="ARBA" id="ARBA00022692"/>
    </source>
</evidence>